<dbReference type="EMBL" id="BMMW01000007">
    <property type="protein sequence ID" value="GGK68649.1"/>
    <property type="molecule type" value="Genomic_DNA"/>
</dbReference>
<keyword evidence="1" id="KW-1133">Transmembrane helix</keyword>
<protein>
    <recommendedName>
        <fullName evidence="2">DUF6545 domain-containing protein</fullName>
    </recommendedName>
</protein>
<dbReference type="InterPro" id="IPR046675">
    <property type="entry name" value="DUF6545"/>
</dbReference>
<feature type="transmembrane region" description="Helical" evidence="1">
    <location>
        <begin position="7"/>
        <end position="27"/>
    </location>
</feature>
<proteinExistence type="predicted"/>
<evidence type="ECO:0000313" key="3">
    <source>
        <dbReference type="EMBL" id="GGK68649.1"/>
    </source>
</evidence>
<evidence type="ECO:0000313" key="4">
    <source>
        <dbReference type="Proteomes" id="UP000612956"/>
    </source>
</evidence>
<organism evidence="3 4">
    <name type="scientific">Nocardia camponoti</name>
    <dbReference type="NCBI Taxonomy" id="1616106"/>
    <lineage>
        <taxon>Bacteria</taxon>
        <taxon>Bacillati</taxon>
        <taxon>Actinomycetota</taxon>
        <taxon>Actinomycetes</taxon>
        <taxon>Mycobacteriales</taxon>
        <taxon>Nocardiaceae</taxon>
        <taxon>Nocardia</taxon>
    </lineage>
</organism>
<gene>
    <name evidence="3" type="ORF">GCM10011591_45950</name>
</gene>
<feature type="transmembrane region" description="Helical" evidence="1">
    <location>
        <begin position="141"/>
        <end position="162"/>
    </location>
</feature>
<feature type="transmembrane region" description="Helical" evidence="1">
    <location>
        <begin position="183"/>
        <end position="205"/>
    </location>
</feature>
<keyword evidence="1" id="KW-0472">Membrane</keyword>
<name>A0A917QU06_9NOCA</name>
<dbReference type="AlphaFoldDB" id="A0A917QU06"/>
<dbReference type="RefSeq" id="WP_188831160.1">
    <property type="nucleotide sequence ID" value="NZ_BMMW01000007.1"/>
</dbReference>
<feature type="domain" description="DUF6545" evidence="2">
    <location>
        <begin position="253"/>
        <end position="371"/>
    </location>
</feature>
<keyword evidence="4" id="KW-1185">Reference proteome</keyword>
<dbReference type="Pfam" id="PF20182">
    <property type="entry name" value="DUF6545"/>
    <property type="match status" value="1"/>
</dbReference>
<feature type="transmembrane region" description="Helical" evidence="1">
    <location>
        <begin position="111"/>
        <end position="129"/>
    </location>
</feature>
<sequence>MTSPIPGLLAWPALALVTVVLLGRWWLLSDSEGDRLIDRALTAALVGLLLRERLVEQMLVDILPFPDSDVVNVARQLSFGGILLCVAAIYGLAQLWAGADPTMTRQRQRRYDLVALASTTVILIAGTPARRADELIDQTLGWPAVVAWVAFYLPIGAIAFLVGRISIRELRGADETTTWRERILCLGVLGIAALIGLDALATPVITALEVHAGQPSSDPEMITKAWTFFIATVWATSVVAVPLMATVLTRSGWDRTGRACRQLHPLWQDLTAAVPEIVLPLPAGRVEPATRLHRLIVEIRDSLMFLKRYGVDDTVAQDPATYARAIAAAIAAKSAGQPPAADTAASRAVQPGSRDLAAELNQLVALAKAWSRTPRDTTAPTLTYSRR</sequence>
<dbReference type="NCBIfam" id="NF042915">
    <property type="entry name" value="MAB_1171c_fam"/>
    <property type="match status" value="1"/>
</dbReference>
<evidence type="ECO:0000256" key="1">
    <source>
        <dbReference type="SAM" id="Phobius"/>
    </source>
</evidence>
<feature type="transmembrane region" description="Helical" evidence="1">
    <location>
        <begin position="225"/>
        <end position="248"/>
    </location>
</feature>
<accession>A0A917QU06</accession>
<reference evidence="3" key="1">
    <citation type="journal article" date="2014" name="Int. J. Syst. Evol. Microbiol.">
        <title>Complete genome sequence of Corynebacterium casei LMG S-19264T (=DSM 44701T), isolated from a smear-ripened cheese.</title>
        <authorList>
            <consortium name="US DOE Joint Genome Institute (JGI-PGF)"/>
            <person name="Walter F."/>
            <person name="Albersmeier A."/>
            <person name="Kalinowski J."/>
            <person name="Ruckert C."/>
        </authorList>
    </citation>
    <scope>NUCLEOTIDE SEQUENCE</scope>
    <source>
        <strain evidence="3">CGMCC 4.7278</strain>
    </source>
</reference>
<comment type="caution">
    <text evidence="3">The sequence shown here is derived from an EMBL/GenBank/DDBJ whole genome shotgun (WGS) entry which is preliminary data.</text>
</comment>
<evidence type="ECO:0000259" key="2">
    <source>
        <dbReference type="Pfam" id="PF20182"/>
    </source>
</evidence>
<keyword evidence="1" id="KW-0812">Transmembrane</keyword>
<dbReference type="InterPro" id="IPR050039">
    <property type="entry name" value="MAB_1171c-like"/>
</dbReference>
<reference evidence="3" key="2">
    <citation type="submission" date="2020-09" db="EMBL/GenBank/DDBJ databases">
        <authorList>
            <person name="Sun Q."/>
            <person name="Zhou Y."/>
        </authorList>
    </citation>
    <scope>NUCLEOTIDE SEQUENCE</scope>
    <source>
        <strain evidence="3">CGMCC 4.7278</strain>
    </source>
</reference>
<dbReference type="Proteomes" id="UP000612956">
    <property type="component" value="Unassembled WGS sequence"/>
</dbReference>
<feature type="transmembrane region" description="Helical" evidence="1">
    <location>
        <begin position="77"/>
        <end position="99"/>
    </location>
</feature>